<feature type="transmembrane region" description="Helical" evidence="1">
    <location>
        <begin position="305"/>
        <end position="324"/>
    </location>
</feature>
<feature type="transmembrane region" description="Helical" evidence="1">
    <location>
        <begin position="157"/>
        <end position="181"/>
    </location>
</feature>
<dbReference type="InterPro" id="IPR011701">
    <property type="entry name" value="MFS"/>
</dbReference>
<reference evidence="2 3" key="1">
    <citation type="submission" date="2024-10" db="EMBL/GenBank/DDBJ databases">
        <title>The Natural Products Discovery Center: Release of the First 8490 Sequenced Strains for Exploring Actinobacteria Biosynthetic Diversity.</title>
        <authorList>
            <person name="Kalkreuter E."/>
            <person name="Kautsar S.A."/>
            <person name="Yang D."/>
            <person name="Bader C.D."/>
            <person name="Teijaro C.N."/>
            <person name="Fluegel L."/>
            <person name="Davis C.M."/>
            <person name="Simpson J.R."/>
            <person name="Lauterbach L."/>
            <person name="Steele A.D."/>
            <person name="Gui C."/>
            <person name="Meng S."/>
            <person name="Li G."/>
            <person name="Viehrig K."/>
            <person name="Ye F."/>
            <person name="Su P."/>
            <person name="Kiefer A.F."/>
            <person name="Nichols A."/>
            <person name="Cepeda A.J."/>
            <person name="Yan W."/>
            <person name="Fan B."/>
            <person name="Jiang Y."/>
            <person name="Adhikari A."/>
            <person name="Zheng C.-J."/>
            <person name="Schuster L."/>
            <person name="Cowan T.M."/>
            <person name="Smanski M.J."/>
            <person name="Chevrette M.G."/>
            <person name="De Carvalho L.P.S."/>
            <person name="Shen B."/>
        </authorList>
    </citation>
    <scope>NUCLEOTIDE SEQUENCE [LARGE SCALE GENOMIC DNA]</scope>
    <source>
        <strain evidence="2 3">NPDC049639</strain>
    </source>
</reference>
<dbReference type="PANTHER" id="PTHR23521">
    <property type="entry name" value="TRANSPORTER MFS SUPERFAMILY"/>
    <property type="match status" value="1"/>
</dbReference>
<gene>
    <name evidence="2" type="ORF">ACIB24_09535</name>
</gene>
<dbReference type="Pfam" id="PF07690">
    <property type="entry name" value="MFS_1"/>
    <property type="match status" value="1"/>
</dbReference>
<dbReference type="EMBL" id="JBITLV010000002">
    <property type="protein sequence ID" value="MFI7587301.1"/>
    <property type="molecule type" value="Genomic_DNA"/>
</dbReference>
<sequence length="402" mass="40560">MDRAYRQLALIATVQVCVMATWFSASAVVGDLKSLWDVGSAGAALLTASVQLGFVTGAVTSAVLNLADVVPTHRLVAACGLAAAATTVLVATVASTLAVGVLLRFLTGVALAGVYPPGMKLMATWFRRGRGFAIAVLVAALTVGSALPHLVNGLGSLPWRGVLLTASGLAVAGSLVAAAAVRPGPYGAASPPFNPRYLLEPFRERAPRLANLGYFGHMWELYAVWTWLPAFLAAAVLRAGADLPGGLDPELAAFACIGGAGLVGCLIGGLLGDRVGRARVAAGAMWVSGACCLVAAGSFGRAPALLLVVCLVWGAAVIADSAMFSASLADSVDPRYLGTALTTQTAIGFTLTVVSIQGLPQVVDVAGWRVAVALLAVGPLAGAFAMRALAAGQSADEGSTAP</sequence>
<keyword evidence="1" id="KW-0812">Transmembrane</keyword>
<accession>A0ABW8ANV8</accession>
<feature type="transmembrane region" description="Helical" evidence="1">
    <location>
        <begin position="221"/>
        <end position="239"/>
    </location>
</feature>
<feature type="transmembrane region" description="Helical" evidence="1">
    <location>
        <begin position="131"/>
        <end position="151"/>
    </location>
</feature>
<dbReference type="SUPFAM" id="SSF103473">
    <property type="entry name" value="MFS general substrate transporter"/>
    <property type="match status" value="1"/>
</dbReference>
<evidence type="ECO:0000256" key="1">
    <source>
        <dbReference type="SAM" id="Phobius"/>
    </source>
</evidence>
<protein>
    <submittedName>
        <fullName evidence="2">MFS transporter</fullName>
    </submittedName>
</protein>
<evidence type="ECO:0000313" key="3">
    <source>
        <dbReference type="Proteomes" id="UP001612915"/>
    </source>
</evidence>
<dbReference type="PANTHER" id="PTHR23521:SF3">
    <property type="entry name" value="MFS TRANSPORTER"/>
    <property type="match status" value="1"/>
</dbReference>
<dbReference type="RefSeq" id="WP_398278647.1">
    <property type="nucleotide sequence ID" value="NZ_JBITLV010000002.1"/>
</dbReference>
<keyword evidence="1" id="KW-1133">Transmembrane helix</keyword>
<name>A0ABW8ANV8_9ACTN</name>
<dbReference type="Gene3D" id="1.20.1250.20">
    <property type="entry name" value="MFS general substrate transporter like domains"/>
    <property type="match status" value="2"/>
</dbReference>
<keyword evidence="3" id="KW-1185">Reference proteome</keyword>
<feature type="transmembrane region" description="Helical" evidence="1">
    <location>
        <begin position="368"/>
        <end position="390"/>
    </location>
</feature>
<dbReference type="InterPro" id="IPR036259">
    <property type="entry name" value="MFS_trans_sf"/>
</dbReference>
<proteinExistence type="predicted"/>
<feature type="transmembrane region" description="Helical" evidence="1">
    <location>
        <begin position="251"/>
        <end position="271"/>
    </location>
</feature>
<comment type="caution">
    <text evidence="2">The sequence shown here is derived from an EMBL/GenBank/DDBJ whole genome shotgun (WGS) entry which is preliminary data.</text>
</comment>
<feature type="transmembrane region" description="Helical" evidence="1">
    <location>
        <begin position="336"/>
        <end position="356"/>
    </location>
</feature>
<keyword evidence="1" id="KW-0472">Membrane</keyword>
<dbReference type="Proteomes" id="UP001612915">
    <property type="component" value="Unassembled WGS sequence"/>
</dbReference>
<evidence type="ECO:0000313" key="2">
    <source>
        <dbReference type="EMBL" id="MFI7587301.1"/>
    </source>
</evidence>
<organism evidence="2 3">
    <name type="scientific">Spongisporangium articulatum</name>
    <dbReference type="NCBI Taxonomy" id="3362603"/>
    <lineage>
        <taxon>Bacteria</taxon>
        <taxon>Bacillati</taxon>
        <taxon>Actinomycetota</taxon>
        <taxon>Actinomycetes</taxon>
        <taxon>Kineosporiales</taxon>
        <taxon>Kineosporiaceae</taxon>
        <taxon>Spongisporangium</taxon>
    </lineage>
</organism>
<feature type="transmembrane region" description="Helical" evidence="1">
    <location>
        <begin position="75"/>
        <end position="95"/>
    </location>
</feature>
<feature type="transmembrane region" description="Helical" evidence="1">
    <location>
        <begin position="278"/>
        <end position="299"/>
    </location>
</feature>
<feature type="transmembrane region" description="Helical" evidence="1">
    <location>
        <begin position="43"/>
        <end position="63"/>
    </location>
</feature>